<proteinExistence type="predicted"/>
<dbReference type="Proteomes" id="UP000314294">
    <property type="component" value="Unassembled WGS sequence"/>
</dbReference>
<feature type="region of interest" description="Disordered" evidence="1">
    <location>
        <begin position="30"/>
        <end position="70"/>
    </location>
</feature>
<reference evidence="2 3" key="1">
    <citation type="submission" date="2019-03" db="EMBL/GenBank/DDBJ databases">
        <title>First draft genome of Liparis tanakae, snailfish: a comprehensive survey of snailfish specific genes.</title>
        <authorList>
            <person name="Kim W."/>
            <person name="Song I."/>
            <person name="Jeong J.-H."/>
            <person name="Kim D."/>
            <person name="Kim S."/>
            <person name="Ryu S."/>
            <person name="Song J.Y."/>
            <person name="Lee S.K."/>
        </authorList>
    </citation>
    <scope>NUCLEOTIDE SEQUENCE [LARGE SCALE GENOMIC DNA]</scope>
    <source>
        <tissue evidence="2">Muscle</tissue>
    </source>
</reference>
<feature type="region of interest" description="Disordered" evidence="1">
    <location>
        <begin position="147"/>
        <end position="209"/>
    </location>
</feature>
<protein>
    <submittedName>
        <fullName evidence="2">Uncharacterized protein</fullName>
    </submittedName>
</protein>
<sequence>MARTGAARAKTRRCLRMRFLSRPACIRNDTRPNAAGACGGHTGSHHDGDEDDELDAGLRGGGGGAQSHAVSCGRDTARAADLVHQQHEHEAQDQRHADAGVELLVAVLVFPDGAQGRVRFPLRLGHLRGADLAVVVMGIWKRRRERTGKEAETGAVKKKRKKKTAKCSETITTGPSLRETEQRVDTDQTCPPDGSLRKSRCHRAVLHSS</sequence>
<evidence type="ECO:0000313" key="2">
    <source>
        <dbReference type="EMBL" id="TNN64146.1"/>
    </source>
</evidence>
<gene>
    <name evidence="2" type="ORF">EYF80_025644</name>
</gene>
<feature type="compositionally biased region" description="Basic residues" evidence="1">
    <location>
        <begin position="156"/>
        <end position="165"/>
    </location>
</feature>
<evidence type="ECO:0000313" key="3">
    <source>
        <dbReference type="Proteomes" id="UP000314294"/>
    </source>
</evidence>
<dbReference type="EMBL" id="SRLO01000258">
    <property type="protein sequence ID" value="TNN64146.1"/>
    <property type="molecule type" value="Genomic_DNA"/>
</dbReference>
<keyword evidence="3" id="KW-1185">Reference proteome</keyword>
<organism evidence="2 3">
    <name type="scientific">Liparis tanakae</name>
    <name type="common">Tanaka's snailfish</name>
    <dbReference type="NCBI Taxonomy" id="230148"/>
    <lineage>
        <taxon>Eukaryota</taxon>
        <taxon>Metazoa</taxon>
        <taxon>Chordata</taxon>
        <taxon>Craniata</taxon>
        <taxon>Vertebrata</taxon>
        <taxon>Euteleostomi</taxon>
        <taxon>Actinopterygii</taxon>
        <taxon>Neopterygii</taxon>
        <taxon>Teleostei</taxon>
        <taxon>Neoteleostei</taxon>
        <taxon>Acanthomorphata</taxon>
        <taxon>Eupercaria</taxon>
        <taxon>Perciformes</taxon>
        <taxon>Cottioidei</taxon>
        <taxon>Cottales</taxon>
        <taxon>Liparidae</taxon>
        <taxon>Liparis</taxon>
    </lineage>
</organism>
<evidence type="ECO:0000256" key="1">
    <source>
        <dbReference type="SAM" id="MobiDB-lite"/>
    </source>
</evidence>
<dbReference type="AlphaFoldDB" id="A0A4Z2HEK6"/>
<accession>A0A4Z2HEK6</accession>
<comment type="caution">
    <text evidence="2">The sequence shown here is derived from an EMBL/GenBank/DDBJ whole genome shotgun (WGS) entry which is preliminary data.</text>
</comment>
<feature type="compositionally biased region" description="Basic residues" evidence="1">
    <location>
        <begin position="197"/>
        <end position="209"/>
    </location>
</feature>
<name>A0A4Z2HEK6_9TELE</name>